<keyword evidence="2" id="KW-1185">Reference proteome</keyword>
<protein>
    <submittedName>
        <fullName evidence="1">Uncharacterized protein</fullName>
    </submittedName>
</protein>
<evidence type="ECO:0000313" key="1">
    <source>
        <dbReference type="EMBL" id="UNH37819.1"/>
    </source>
</evidence>
<organism evidence="1 2">
    <name type="scientific">Moellerella wisconsensis</name>
    <dbReference type="NCBI Taxonomy" id="158849"/>
    <lineage>
        <taxon>Bacteria</taxon>
        <taxon>Pseudomonadati</taxon>
        <taxon>Pseudomonadota</taxon>
        <taxon>Gammaproteobacteria</taxon>
        <taxon>Enterobacterales</taxon>
        <taxon>Morganellaceae</taxon>
        <taxon>Moellerella</taxon>
    </lineage>
</organism>
<sequence>MKLSIESGKTSDSLIIAVAAAILALAALRAIVNGTAPLLARASVVGSNTQIKMVIDLAS</sequence>
<dbReference type="Proteomes" id="UP000829420">
    <property type="component" value="Chromosome"/>
</dbReference>
<accession>A0ACD3Y4L6</accession>
<dbReference type="EMBL" id="CP093255">
    <property type="protein sequence ID" value="UNH37819.1"/>
    <property type="molecule type" value="Genomic_DNA"/>
</dbReference>
<evidence type="ECO:0000313" key="2">
    <source>
        <dbReference type="Proteomes" id="UP000829420"/>
    </source>
</evidence>
<reference evidence="1" key="1">
    <citation type="submission" date="2022-03" db="EMBL/GenBank/DDBJ databases">
        <title>ESBL-producing Moellerella wisconsensis and Escherichia marmotae isolated from wild game meat.</title>
        <authorList>
            <person name="Biggel M."/>
        </authorList>
    </citation>
    <scope>NUCLEOTIDE SEQUENCE</scope>
    <source>
        <strain evidence="1">W1</strain>
    </source>
</reference>
<gene>
    <name evidence="1" type="ORF">MNY70_09840</name>
</gene>
<name>A0ACD3Y4L6_9GAMM</name>
<proteinExistence type="predicted"/>